<name>A0A0H2VDG3_ECOL6</name>
<dbReference type="EMBL" id="AE014075">
    <property type="protein sequence ID" value="AAN82795.1"/>
    <property type="molecule type" value="Genomic_DNA"/>
</dbReference>
<evidence type="ECO:0000313" key="2">
    <source>
        <dbReference type="Proteomes" id="UP000001410"/>
    </source>
</evidence>
<proteinExistence type="predicted"/>
<dbReference type="KEGG" id="ecc:c4359"/>
<dbReference type="STRING" id="199310.c4359"/>
<evidence type="ECO:0000313" key="1">
    <source>
        <dbReference type="EMBL" id="AAN82795.1"/>
    </source>
</evidence>
<dbReference type="HOGENOM" id="CLU_2117321_0_0_6"/>
<dbReference type="AlphaFoldDB" id="A0A0H2VDG3"/>
<accession>A0A0H2VDG3</accession>
<dbReference type="AntiFam" id="ANF00065">
    <property type="entry name" value="Translation of REP sequence"/>
</dbReference>
<keyword evidence="2" id="KW-1185">Reference proteome</keyword>
<gene>
    <name evidence="1" type="ordered locus">c4359</name>
</gene>
<reference evidence="1 2" key="1">
    <citation type="journal article" date="2002" name="Proc. Natl. Acad. Sci. U.S.A.">
        <title>Extensive mosaic structure revealed by the complete genome sequence of uropathogenic Escherichia coli.</title>
        <authorList>
            <person name="Welch R.A."/>
            <person name="Burland V."/>
            <person name="Plunkett G.III."/>
            <person name="Redford P."/>
            <person name="Roesch P."/>
            <person name="Rasko D."/>
            <person name="Buckles E.L."/>
            <person name="Liou S.R."/>
            <person name="Boutin A."/>
            <person name="Hackett J."/>
            <person name="Stroud D."/>
            <person name="Mayhew G.F."/>
            <person name="Rose D.J."/>
            <person name="Zhou S."/>
            <person name="Schwartz D.C."/>
            <person name="Perna N.T."/>
            <person name="Mobley H.L."/>
            <person name="Donnenberg M.S."/>
            <person name="Blattner F.R."/>
        </authorList>
    </citation>
    <scope>NUCLEOTIDE SEQUENCE [LARGE SCALE GENOMIC DNA]</scope>
    <source>
        <strain evidence="2">CFT073 / ATCC 700928 / UPEC</strain>
    </source>
</reference>
<sequence>MTSPKRRRINCNITRILYNDPQPGTACLYCSQINSRPCGTGNEVLLPDGAARRGTAPPGMQIVDKERFVYAGCGANALSDLQNRANSIHCRVFVGLISGAHQAVLPLPSVLYGFNYSIETFSK</sequence>
<protein>
    <submittedName>
        <fullName evidence="1">Uncharacterized protein</fullName>
    </submittedName>
</protein>
<organism evidence="1 2">
    <name type="scientific">Escherichia coli O6:H1 (strain CFT073 / ATCC 700928 / UPEC)</name>
    <dbReference type="NCBI Taxonomy" id="199310"/>
    <lineage>
        <taxon>Bacteria</taxon>
        <taxon>Pseudomonadati</taxon>
        <taxon>Pseudomonadota</taxon>
        <taxon>Gammaproteobacteria</taxon>
        <taxon>Enterobacterales</taxon>
        <taxon>Enterobacteriaceae</taxon>
        <taxon>Escherichia</taxon>
    </lineage>
</organism>
<dbReference type="Proteomes" id="UP000001410">
    <property type="component" value="Chromosome"/>
</dbReference>